<keyword evidence="2" id="KW-1185">Reference proteome</keyword>
<dbReference type="OrthoDB" id="3267861at2759"/>
<accession>A0A167H1H3</accession>
<gene>
    <name evidence="1" type="ORF">CALVIDRAFT_489496</name>
</gene>
<sequence length="316" mass="36276">MVLLRDVILKFKRGVGLFGTCSGFFGMVEAQGRGTLHCHMLVWIAGNPSPSVLRQRIVEDDQFKARMFTWLEKMISCEFPGQTAVTVEANGALPMPRLARDAIDPRSTPGPQVRDYRHVAEFWDAFRLHVSALVERCNWHEHKMTCWKHLKRGEEPSDEKCRMRIDGSTRSCTDIDPETGSIRLRRLHPRINEYNPVIMFLLKCNMDIQYVGSGEEAKAALFYITDYITKPTLRAHVGISALAFAIQKNNEKYETADTDMSAEEARSLVNKMVNQMMSRQEVSHQQIMSYYVGEGDCYTSHKFRCLTWGSFDRYVS</sequence>
<reference evidence="1 2" key="1">
    <citation type="journal article" date="2016" name="Mol. Biol. Evol.">
        <title>Comparative Genomics of Early-Diverging Mushroom-Forming Fungi Provides Insights into the Origins of Lignocellulose Decay Capabilities.</title>
        <authorList>
            <person name="Nagy L.G."/>
            <person name="Riley R."/>
            <person name="Tritt A."/>
            <person name="Adam C."/>
            <person name="Daum C."/>
            <person name="Floudas D."/>
            <person name="Sun H."/>
            <person name="Yadav J.S."/>
            <person name="Pangilinan J."/>
            <person name="Larsson K.H."/>
            <person name="Matsuura K."/>
            <person name="Barry K."/>
            <person name="Labutti K."/>
            <person name="Kuo R."/>
            <person name="Ohm R.A."/>
            <person name="Bhattacharya S.S."/>
            <person name="Shirouzu T."/>
            <person name="Yoshinaga Y."/>
            <person name="Martin F.M."/>
            <person name="Grigoriev I.V."/>
            <person name="Hibbett D.S."/>
        </authorList>
    </citation>
    <scope>NUCLEOTIDE SEQUENCE [LARGE SCALE GENOMIC DNA]</scope>
    <source>
        <strain evidence="1 2">TUFC12733</strain>
    </source>
</reference>
<dbReference type="STRING" id="1330018.A0A167H1H3"/>
<evidence type="ECO:0000313" key="1">
    <source>
        <dbReference type="EMBL" id="KZO91132.1"/>
    </source>
</evidence>
<proteinExistence type="predicted"/>
<protein>
    <recommendedName>
        <fullName evidence="3">Helitron helicase-like domain-containing protein</fullName>
    </recommendedName>
</protein>
<dbReference type="EMBL" id="KV417328">
    <property type="protein sequence ID" value="KZO91132.1"/>
    <property type="molecule type" value="Genomic_DNA"/>
</dbReference>
<organism evidence="1 2">
    <name type="scientific">Calocera viscosa (strain TUFC12733)</name>
    <dbReference type="NCBI Taxonomy" id="1330018"/>
    <lineage>
        <taxon>Eukaryota</taxon>
        <taxon>Fungi</taxon>
        <taxon>Dikarya</taxon>
        <taxon>Basidiomycota</taxon>
        <taxon>Agaricomycotina</taxon>
        <taxon>Dacrymycetes</taxon>
        <taxon>Dacrymycetales</taxon>
        <taxon>Dacrymycetaceae</taxon>
        <taxon>Calocera</taxon>
    </lineage>
</organism>
<evidence type="ECO:0008006" key="3">
    <source>
        <dbReference type="Google" id="ProtNLM"/>
    </source>
</evidence>
<dbReference type="AlphaFoldDB" id="A0A167H1H3"/>
<feature type="non-terminal residue" evidence="1">
    <location>
        <position position="316"/>
    </location>
</feature>
<dbReference type="Proteomes" id="UP000076738">
    <property type="component" value="Unassembled WGS sequence"/>
</dbReference>
<name>A0A167H1H3_CALVF</name>
<evidence type="ECO:0000313" key="2">
    <source>
        <dbReference type="Proteomes" id="UP000076738"/>
    </source>
</evidence>